<protein>
    <submittedName>
        <fullName evidence="1">Uncharacterized protein</fullName>
    </submittedName>
</protein>
<evidence type="ECO:0000313" key="2">
    <source>
        <dbReference type="Proteomes" id="UP001151760"/>
    </source>
</evidence>
<organism evidence="1 2">
    <name type="scientific">Tanacetum coccineum</name>
    <dbReference type="NCBI Taxonomy" id="301880"/>
    <lineage>
        <taxon>Eukaryota</taxon>
        <taxon>Viridiplantae</taxon>
        <taxon>Streptophyta</taxon>
        <taxon>Embryophyta</taxon>
        <taxon>Tracheophyta</taxon>
        <taxon>Spermatophyta</taxon>
        <taxon>Magnoliopsida</taxon>
        <taxon>eudicotyledons</taxon>
        <taxon>Gunneridae</taxon>
        <taxon>Pentapetalae</taxon>
        <taxon>asterids</taxon>
        <taxon>campanulids</taxon>
        <taxon>Asterales</taxon>
        <taxon>Asteraceae</taxon>
        <taxon>Asteroideae</taxon>
        <taxon>Anthemideae</taxon>
        <taxon>Anthemidinae</taxon>
        <taxon>Tanacetum</taxon>
    </lineage>
</organism>
<reference evidence="1" key="2">
    <citation type="submission" date="2022-01" db="EMBL/GenBank/DDBJ databases">
        <authorList>
            <person name="Yamashiro T."/>
            <person name="Shiraishi A."/>
            <person name="Satake H."/>
            <person name="Nakayama K."/>
        </authorList>
    </citation>
    <scope>NUCLEOTIDE SEQUENCE</scope>
</reference>
<name>A0ABQ5F482_9ASTR</name>
<comment type="caution">
    <text evidence="1">The sequence shown here is derived from an EMBL/GenBank/DDBJ whole genome shotgun (WGS) entry which is preliminary data.</text>
</comment>
<keyword evidence="2" id="KW-1185">Reference proteome</keyword>
<dbReference type="EMBL" id="BQNB010016985">
    <property type="protein sequence ID" value="GJT58060.1"/>
    <property type="molecule type" value="Genomic_DNA"/>
</dbReference>
<evidence type="ECO:0000313" key="1">
    <source>
        <dbReference type="EMBL" id="GJT58060.1"/>
    </source>
</evidence>
<gene>
    <name evidence="1" type="ORF">Tco_0993114</name>
</gene>
<accession>A0ABQ5F482</accession>
<sequence length="132" mass="14562">MSGTHLVAGERIPYEASPASIPQRQVAGNTFPQRHVAGENLDMSPGKRAIVAVIADSKTQASSSKYGWKQDTRWSELKQVARVACSYAFSLKRASQRAKILTNLRTRMQLCLRANLFAADSSFLFLASVNLF</sequence>
<proteinExistence type="predicted"/>
<dbReference type="Proteomes" id="UP001151760">
    <property type="component" value="Unassembled WGS sequence"/>
</dbReference>
<reference evidence="1" key="1">
    <citation type="journal article" date="2022" name="Int. J. Mol. Sci.">
        <title>Draft Genome of Tanacetum Coccineum: Genomic Comparison of Closely Related Tanacetum-Family Plants.</title>
        <authorList>
            <person name="Yamashiro T."/>
            <person name="Shiraishi A."/>
            <person name="Nakayama K."/>
            <person name="Satake H."/>
        </authorList>
    </citation>
    <scope>NUCLEOTIDE SEQUENCE</scope>
</reference>